<keyword evidence="3" id="KW-0050">Antiport</keyword>
<dbReference type="PANTHER" id="PTHR42703">
    <property type="entry name" value="NADH DEHYDROGENASE"/>
    <property type="match status" value="1"/>
</dbReference>
<evidence type="ECO:0000313" key="12">
    <source>
        <dbReference type="EMBL" id="VYU11545.1"/>
    </source>
</evidence>
<dbReference type="InterPro" id="IPR003918">
    <property type="entry name" value="NADH_UbQ_OxRdtase"/>
</dbReference>
<feature type="transmembrane region" description="Helical" evidence="10">
    <location>
        <begin position="74"/>
        <end position="97"/>
    </location>
</feature>
<evidence type="ECO:0000256" key="8">
    <source>
        <dbReference type="ARBA" id="ARBA00023136"/>
    </source>
</evidence>
<evidence type="ECO:0000256" key="4">
    <source>
        <dbReference type="ARBA" id="ARBA00022475"/>
    </source>
</evidence>
<dbReference type="GO" id="GO:0042773">
    <property type="term" value="P:ATP synthesis coupled electron transport"/>
    <property type="evidence" value="ECO:0007669"/>
    <property type="project" value="InterPro"/>
</dbReference>
<reference evidence="12" key="1">
    <citation type="submission" date="2019-11" db="EMBL/GenBank/DDBJ databases">
        <authorList>
            <person name="Feng L."/>
        </authorList>
    </citation>
    <scope>NUCLEOTIDE SEQUENCE</scope>
    <source>
        <strain evidence="12">SsimulansLFYP27</strain>
    </source>
</reference>
<evidence type="ECO:0000256" key="6">
    <source>
        <dbReference type="ARBA" id="ARBA00022989"/>
    </source>
</evidence>
<feature type="transmembrane region" description="Helical" evidence="10">
    <location>
        <begin position="109"/>
        <end position="126"/>
    </location>
</feature>
<dbReference type="PRINTS" id="PR01437">
    <property type="entry name" value="NUOXDRDTASE4"/>
</dbReference>
<keyword evidence="3" id="KW-0813">Transport</keyword>
<dbReference type="Pfam" id="PF00361">
    <property type="entry name" value="Proton_antipo_M"/>
    <property type="match status" value="1"/>
</dbReference>
<organism evidence="12">
    <name type="scientific">Staphylococcus simulans</name>
    <dbReference type="NCBI Taxonomy" id="1286"/>
    <lineage>
        <taxon>Bacteria</taxon>
        <taxon>Bacillati</taxon>
        <taxon>Bacillota</taxon>
        <taxon>Bacilli</taxon>
        <taxon>Bacillales</taxon>
        <taxon>Staphylococcaceae</taxon>
        <taxon>Staphylococcus</taxon>
    </lineage>
</organism>
<keyword evidence="6 10" id="KW-1133">Transmembrane helix</keyword>
<feature type="transmembrane region" description="Helical" evidence="10">
    <location>
        <begin position="241"/>
        <end position="263"/>
    </location>
</feature>
<gene>
    <name evidence="12" type="primary">mrpD</name>
    <name evidence="12" type="ORF">SSLFYP27_01460</name>
</gene>
<feature type="transmembrane region" description="Helical" evidence="10">
    <location>
        <begin position="206"/>
        <end position="229"/>
    </location>
</feature>
<feature type="transmembrane region" description="Helical" evidence="10">
    <location>
        <begin position="366"/>
        <end position="385"/>
    </location>
</feature>
<feature type="transmembrane region" description="Helical" evidence="10">
    <location>
        <begin position="335"/>
        <end position="354"/>
    </location>
</feature>
<protein>
    <submittedName>
        <fullName evidence="12">Na(+)/H(+) antiporter subunit D</fullName>
    </submittedName>
</protein>
<feature type="transmembrane region" description="Helical" evidence="10">
    <location>
        <begin position="450"/>
        <end position="471"/>
    </location>
</feature>
<accession>A0A6N3C632</accession>
<sequence length="498" mass="55347">MSMNNMMLIPLLLPLVTGLILFFFKERLMVTRRIAITIQIINTAVSAYLLAYVYQHQPLVINFGDWQPPFGIQFVGDTLSIFFVTIANLVVTCVIYFGFGKREHLANRYFLPSFILFMLTGVNGSFLTADIFNLYVMFEIMLIASFVLLTLGQTLEQLRASVIYVVMNVVSSWFFLIGVAYLYGTLGTLNFGHLAMRISESDQPPMMTMIAIIMIFVFGGKAALVMFMWLPKAYAALNTELAALFAGLMTKVGVYALIRVMVLLFDQQPDITHQLMYYMAIITMIIGAIGVLGYEDVKKIAAYQVILSIGFSVMGISTLNQAGVTGAIFYAGHDMIIKTLLFLVMGVFVVLTGYRSYKQMGGLIHTHPSLGIILFIVTLSIGGVPPFSGFPGKLLIIQGALAEGYVVGVALMIITSLIAMYSLLKVFFYMYFGREEMPVVQRQPILPHKLIAMILLTVATILMGLCAEWILDVAHHAAEFNINPSDYIKSVIPNVEVE</sequence>
<feature type="transmembrane region" description="Helical" evidence="10">
    <location>
        <begin position="36"/>
        <end position="54"/>
    </location>
</feature>
<dbReference type="PANTHER" id="PTHR42703:SF1">
    <property type="entry name" value="NA(+)_H(+) ANTIPORTER SUBUNIT D1"/>
    <property type="match status" value="1"/>
</dbReference>
<keyword evidence="4" id="KW-1003">Cell membrane</keyword>
<feature type="transmembrane region" description="Helical" evidence="10">
    <location>
        <begin position="6"/>
        <end position="24"/>
    </location>
</feature>
<evidence type="ECO:0000259" key="11">
    <source>
        <dbReference type="Pfam" id="PF00361"/>
    </source>
</evidence>
<comment type="similarity">
    <text evidence="2">Belongs to the CPA3 antiporters (TC 2.A.63) subunit D family.</text>
</comment>
<feature type="transmembrane region" description="Helical" evidence="10">
    <location>
        <begin position="163"/>
        <end position="186"/>
    </location>
</feature>
<evidence type="ECO:0000256" key="5">
    <source>
        <dbReference type="ARBA" id="ARBA00022692"/>
    </source>
</evidence>
<proteinExistence type="inferred from homology"/>
<feature type="transmembrane region" description="Helical" evidence="10">
    <location>
        <begin position="405"/>
        <end position="429"/>
    </location>
</feature>
<keyword evidence="8 10" id="KW-0472">Membrane</keyword>
<evidence type="ECO:0000256" key="7">
    <source>
        <dbReference type="ARBA" id="ARBA00023065"/>
    </source>
</evidence>
<feature type="transmembrane region" description="Helical" evidence="10">
    <location>
        <begin position="275"/>
        <end position="294"/>
    </location>
</feature>
<dbReference type="NCBIfam" id="NF009306">
    <property type="entry name" value="PRK12663.1"/>
    <property type="match status" value="1"/>
</dbReference>
<keyword evidence="5 9" id="KW-0812">Transmembrane</keyword>
<evidence type="ECO:0000256" key="10">
    <source>
        <dbReference type="SAM" id="Phobius"/>
    </source>
</evidence>
<feature type="domain" description="NADH:quinone oxidoreductase/Mrp antiporter transmembrane" evidence="11">
    <location>
        <begin position="130"/>
        <end position="418"/>
    </location>
</feature>
<dbReference type="GO" id="GO:0005886">
    <property type="term" value="C:plasma membrane"/>
    <property type="evidence" value="ECO:0007669"/>
    <property type="project" value="UniProtKB-SubCell"/>
</dbReference>
<feature type="transmembrane region" description="Helical" evidence="10">
    <location>
        <begin position="132"/>
        <end position="151"/>
    </location>
</feature>
<keyword evidence="7" id="KW-0406">Ion transport</keyword>
<evidence type="ECO:0000256" key="1">
    <source>
        <dbReference type="ARBA" id="ARBA00004651"/>
    </source>
</evidence>
<feature type="transmembrane region" description="Helical" evidence="10">
    <location>
        <begin position="306"/>
        <end position="329"/>
    </location>
</feature>
<evidence type="ECO:0000256" key="2">
    <source>
        <dbReference type="ARBA" id="ARBA00005346"/>
    </source>
</evidence>
<dbReference type="EMBL" id="CACRUO010000031">
    <property type="protein sequence ID" value="VYU11545.1"/>
    <property type="molecule type" value="Genomic_DNA"/>
</dbReference>
<dbReference type="InterPro" id="IPR050586">
    <property type="entry name" value="CPA3_Na-H_Antiporter_D"/>
</dbReference>
<dbReference type="RefSeq" id="WP_002479963.1">
    <property type="nucleotide sequence ID" value="NZ_CACRUO010000031.1"/>
</dbReference>
<evidence type="ECO:0000256" key="3">
    <source>
        <dbReference type="ARBA" id="ARBA00022449"/>
    </source>
</evidence>
<dbReference type="GO" id="GO:0015297">
    <property type="term" value="F:antiporter activity"/>
    <property type="evidence" value="ECO:0007669"/>
    <property type="project" value="UniProtKB-KW"/>
</dbReference>
<dbReference type="AlphaFoldDB" id="A0A6N3C632"/>
<dbReference type="GO" id="GO:0008137">
    <property type="term" value="F:NADH dehydrogenase (ubiquinone) activity"/>
    <property type="evidence" value="ECO:0007669"/>
    <property type="project" value="InterPro"/>
</dbReference>
<dbReference type="InterPro" id="IPR001750">
    <property type="entry name" value="ND/Mrp_TM"/>
</dbReference>
<name>A0A6N3C632_STASI</name>
<comment type="subcellular location">
    <subcellularLocation>
        <location evidence="1">Cell membrane</location>
        <topology evidence="1">Multi-pass membrane protein</topology>
    </subcellularLocation>
    <subcellularLocation>
        <location evidence="9">Membrane</location>
        <topology evidence="9">Multi-pass membrane protein</topology>
    </subcellularLocation>
</comment>
<evidence type="ECO:0000256" key="9">
    <source>
        <dbReference type="RuleBase" id="RU000320"/>
    </source>
</evidence>